<dbReference type="OrthoDB" id="6057425at2"/>
<protein>
    <recommendedName>
        <fullName evidence="3">GIY-YIG domain-containing protein</fullName>
    </recommendedName>
</protein>
<dbReference type="EMBL" id="FQUK01000010">
    <property type="protein sequence ID" value="SHE65897.1"/>
    <property type="molecule type" value="Genomic_DNA"/>
</dbReference>
<dbReference type="Proteomes" id="UP000242857">
    <property type="component" value="Unassembled WGS sequence"/>
</dbReference>
<dbReference type="AlphaFoldDB" id="A0A1M4VAI8"/>
<dbReference type="STRING" id="213588.SAMN02745204_00889"/>
<evidence type="ECO:0000313" key="2">
    <source>
        <dbReference type="Proteomes" id="UP000242857"/>
    </source>
</evidence>
<evidence type="ECO:0000313" key="1">
    <source>
        <dbReference type="EMBL" id="SHE65897.1"/>
    </source>
</evidence>
<evidence type="ECO:0008006" key="3">
    <source>
        <dbReference type="Google" id="ProtNLM"/>
    </source>
</evidence>
<dbReference type="RefSeq" id="WP_024892248.1">
    <property type="nucleotide sequence ID" value="NZ_FQUK01000010.1"/>
</dbReference>
<accession>A0A1M4VAI8</accession>
<name>A0A1M4VAI8_9GAMM</name>
<sequence length="162" mass="17520">MTWNPDLLLEDFHRVAGMAGVSLALDAIAIERCPAPHVPPKTLPPGTMAVYVFSFGPHVLKVGKVGPNSAARYTAQHYNAGSAKSTLAASLIKHGERIGVAGLNETNVPGWIREHTDRVNFILDASLGVHVLNLLEAFLQCRLRPEFEGFASQRIDREGGQA</sequence>
<gene>
    <name evidence="1" type="ORF">SAMN02745204_00889</name>
</gene>
<organism evidence="1 2">
    <name type="scientific">Thermomonas hydrothermalis</name>
    <dbReference type="NCBI Taxonomy" id="213588"/>
    <lineage>
        <taxon>Bacteria</taxon>
        <taxon>Pseudomonadati</taxon>
        <taxon>Pseudomonadota</taxon>
        <taxon>Gammaproteobacteria</taxon>
        <taxon>Lysobacterales</taxon>
        <taxon>Lysobacteraceae</taxon>
        <taxon>Thermomonas</taxon>
    </lineage>
</organism>
<reference evidence="2" key="1">
    <citation type="submission" date="2016-11" db="EMBL/GenBank/DDBJ databases">
        <authorList>
            <person name="Varghese N."/>
            <person name="Submissions S."/>
        </authorList>
    </citation>
    <scope>NUCLEOTIDE SEQUENCE [LARGE SCALE GENOMIC DNA]</scope>
    <source>
        <strain evidence="2">DSM 14834</strain>
    </source>
</reference>
<proteinExistence type="predicted"/>
<keyword evidence="2" id="KW-1185">Reference proteome</keyword>